<accession>A0A1B2DNE9</accession>
<organism evidence="7">
    <name type="scientific">Paenibacillus sp. BIHB 4019</name>
    <dbReference type="NCBI Taxonomy" id="1870819"/>
    <lineage>
        <taxon>Bacteria</taxon>
        <taxon>Bacillati</taxon>
        <taxon>Bacillota</taxon>
        <taxon>Bacilli</taxon>
        <taxon>Bacillales</taxon>
        <taxon>Paenibacillaceae</taxon>
        <taxon>Paenibacillus</taxon>
    </lineage>
</organism>
<dbReference type="Gene3D" id="3.40.50.2300">
    <property type="match status" value="1"/>
</dbReference>
<dbReference type="Gene3D" id="1.10.10.60">
    <property type="entry name" value="Homeodomain-like"/>
    <property type="match status" value="2"/>
</dbReference>
<dbReference type="GO" id="GO:0003700">
    <property type="term" value="F:DNA-binding transcription factor activity"/>
    <property type="evidence" value="ECO:0007669"/>
    <property type="project" value="InterPro"/>
</dbReference>
<protein>
    <recommendedName>
        <fullName evidence="8">DNA-binding response regulator</fullName>
    </recommendedName>
</protein>
<dbReference type="SMART" id="SM00448">
    <property type="entry name" value="REC"/>
    <property type="match status" value="1"/>
</dbReference>
<dbReference type="SUPFAM" id="SSF46689">
    <property type="entry name" value="Homeodomain-like"/>
    <property type="match status" value="2"/>
</dbReference>
<name>A0A1B2DNE9_9BACL</name>
<reference evidence="7" key="1">
    <citation type="submission" date="2016-08" db="EMBL/GenBank/DDBJ databases">
        <title>Complete Genome Seqeunce of Paenibacillus sp. BIHB 4019 from tea rhizoplane.</title>
        <authorList>
            <person name="Thakur R."/>
            <person name="Swarnkar M.K."/>
            <person name="Gulati A."/>
        </authorList>
    </citation>
    <scope>NUCLEOTIDE SEQUENCE [LARGE SCALE GENOMIC DNA]</scope>
    <source>
        <strain evidence="7">BIHB4019</strain>
    </source>
</reference>
<evidence type="ECO:0000256" key="4">
    <source>
        <dbReference type="PROSITE-ProRule" id="PRU00169"/>
    </source>
</evidence>
<evidence type="ECO:0000256" key="1">
    <source>
        <dbReference type="ARBA" id="ARBA00023015"/>
    </source>
</evidence>
<keyword evidence="3" id="KW-0804">Transcription</keyword>
<dbReference type="GO" id="GO:0043565">
    <property type="term" value="F:sequence-specific DNA binding"/>
    <property type="evidence" value="ECO:0007669"/>
    <property type="project" value="InterPro"/>
</dbReference>
<feature type="domain" description="Response regulatory" evidence="6">
    <location>
        <begin position="76"/>
        <end position="192"/>
    </location>
</feature>
<dbReference type="InterPro" id="IPR020449">
    <property type="entry name" value="Tscrpt_reg_AraC-type_HTH"/>
</dbReference>
<evidence type="ECO:0008006" key="8">
    <source>
        <dbReference type="Google" id="ProtNLM"/>
    </source>
</evidence>
<dbReference type="InterPro" id="IPR009057">
    <property type="entry name" value="Homeodomain-like_sf"/>
</dbReference>
<evidence type="ECO:0000313" key="7">
    <source>
        <dbReference type="EMBL" id="ANY69221.1"/>
    </source>
</evidence>
<gene>
    <name evidence="7" type="ORF">BBD42_24105</name>
</gene>
<dbReference type="InterPro" id="IPR018060">
    <property type="entry name" value="HTH_AraC"/>
</dbReference>
<dbReference type="EMBL" id="CP016808">
    <property type="protein sequence ID" value="ANY69221.1"/>
    <property type="molecule type" value="Genomic_DNA"/>
</dbReference>
<dbReference type="GO" id="GO:0000160">
    <property type="term" value="P:phosphorelay signal transduction system"/>
    <property type="evidence" value="ECO:0007669"/>
    <property type="project" value="InterPro"/>
</dbReference>
<feature type="modified residue" description="4-aspartylphosphate" evidence="4">
    <location>
        <position position="127"/>
    </location>
</feature>
<keyword evidence="1" id="KW-0805">Transcription regulation</keyword>
<sequence length="612" mass="69281">MMLAAIRIGTAYVFIHALAYYRFYPSLLPFRIIGFSFAKSDIILQNLRLQSEIRQKYDKGILVPKMKRTGALSMYNILLVDDEPGHLAGLSKMLQKLRPQYAISIARNGKEALSKCQEQPFQLIISDIQMPLMNGLEFLEQLPPANQPQKFIYLSGYDYFDYAQKAIGLGTFDYLLKPVDQEKFALVLEKAERSLRTEQDAQLANSRLEVKLNTIAPLYRSRVMKEWLHNQALSKAESKELEEWLGFGGPGILLLTEIRLRSKAAWEPEDMLLLRVQQQLEACLQASGSSTSSIPLYEGERGSHGRLITVTNASISAEQLQALQQKMQQAVPSSYQITLGVSSHAEDMLVSASQMYAEAGLALSEGFYVEEQTVFHARQTNVSAELALKLDARHEALLHEAVVHEQEQGQFSLIAGELLHKLLGEAGGGLPQPERLTLCVQKLLVRLSESLTMPKHQTLEEWRGRMEQALGEAASLSALQTVISEQLGLLATAHAEAKRDHKEQLIYKCIAYIDEHYMEDLSLESVAAVFHFNASYFSQYFKSKLNINFSQYVTQVRLTKARQLLEESNDKIYQVAGSLGYHDVKYFNRVFKKEFGLTPEEYRSIARHMKRS</sequence>
<dbReference type="Pfam" id="PF12833">
    <property type="entry name" value="HTH_18"/>
    <property type="match status" value="1"/>
</dbReference>
<dbReference type="PANTHER" id="PTHR43280:SF2">
    <property type="entry name" value="HTH-TYPE TRANSCRIPTIONAL REGULATOR EXSA"/>
    <property type="match status" value="1"/>
</dbReference>
<dbReference type="PRINTS" id="PR00032">
    <property type="entry name" value="HTHARAC"/>
</dbReference>
<dbReference type="InterPro" id="IPR001789">
    <property type="entry name" value="Sig_transdc_resp-reg_receiver"/>
</dbReference>
<keyword evidence="2" id="KW-0238">DNA-binding</keyword>
<evidence type="ECO:0000256" key="3">
    <source>
        <dbReference type="ARBA" id="ARBA00023163"/>
    </source>
</evidence>
<dbReference type="AlphaFoldDB" id="A0A1B2DNE9"/>
<dbReference type="PROSITE" id="PS50110">
    <property type="entry name" value="RESPONSE_REGULATORY"/>
    <property type="match status" value="1"/>
</dbReference>
<dbReference type="CDD" id="cd17536">
    <property type="entry name" value="REC_YesN-like"/>
    <property type="match status" value="1"/>
</dbReference>
<evidence type="ECO:0000259" key="5">
    <source>
        <dbReference type="PROSITE" id="PS01124"/>
    </source>
</evidence>
<dbReference type="SUPFAM" id="SSF52172">
    <property type="entry name" value="CheY-like"/>
    <property type="match status" value="1"/>
</dbReference>
<evidence type="ECO:0000259" key="6">
    <source>
        <dbReference type="PROSITE" id="PS50110"/>
    </source>
</evidence>
<dbReference type="InterPro" id="IPR011006">
    <property type="entry name" value="CheY-like_superfamily"/>
</dbReference>
<dbReference type="Pfam" id="PF00072">
    <property type="entry name" value="Response_reg"/>
    <property type="match status" value="1"/>
</dbReference>
<keyword evidence="4" id="KW-0597">Phosphoprotein</keyword>
<evidence type="ECO:0000256" key="2">
    <source>
        <dbReference type="ARBA" id="ARBA00023125"/>
    </source>
</evidence>
<dbReference type="SMART" id="SM00342">
    <property type="entry name" value="HTH_ARAC"/>
    <property type="match status" value="1"/>
</dbReference>
<proteinExistence type="predicted"/>
<feature type="domain" description="HTH araC/xylS-type" evidence="5">
    <location>
        <begin position="507"/>
        <end position="605"/>
    </location>
</feature>
<dbReference type="PANTHER" id="PTHR43280">
    <property type="entry name" value="ARAC-FAMILY TRANSCRIPTIONAL REGULATOR"/>
    <property type="match status" value="1"/>
</dbReference>
<dbReference type="PROSITE" id="PS01124">
    <property type="entry name" value="HTH_ARAC_FAMILY_2"/>
    <property type="match status" value="1"/>
</dbReference>